<dbReference type="Proteomes" id="UP000186141">
    <property type="component" value="Unassembled WGS sequence"/>
</dbReference>
<dbReference type="AlphaFoldDB" id="A0A1N7NT02"/>
<evidence type="ECO:0000313" key="2">
    <source>
        <dbReference type="EMBL" id="SIT01440.1"/>
    </source>
</evidence>
<dbReference type="STRING" id="1086013.SAMN05421774_104110"/>
<evidence type="ECO:0000256" key="1">
    <source>
        <dbReference type="SAM" id="SignalP"/>
    </source>
</evidence>
<dbReference type="InterPro" id="IPR010239">
    <property type="entry name" value="CHP02001"/>
</dbReference>
<accession>A0A1N7NT02</accession>
<keyword evidence="3" id="KW-1185">Reference proteome</keyword>
<feature type="signal peptide" evidence="1">
    <location>
        <begin position="1"/>
        <end position="22"/>
    </location>
</feature>
<dbReference type="RefSeq" id="WP_076531308.1">
    <property type="nucleotide sequence ID" value="NZ_BMEH01000004.1"/>
</dbReference>
<protein>
    <recommendedName>
        <fullName evidence="4">Outer membrane protein beta-barrel domain-containing protein</fullName>
    </recommendedName>
</protein>
<organism evidence="2 3">
    <name type="scientific">Gemmobacter megaterium</name>
    <dbReference type="NCBI Taxonomy" id="1086013"/>
    <lineage>
        <taxon>Bacteria</taxon>
        <taxon>Pseudomonadati</taxon>
        <taxon>Pseudomonadota</taxon>
        <taxon>Alphaproteobacteria</taxon>
        <taxon>Rhodobacterales</taxon>
        <taxon>Paracoccaceae</taxon>
        <taxon>Gemmobacter</taxon>
    </lineage>
</organism>
<reference evidence="2 3" key="1">
    <citation type="submission" date="2017-01" db="EMBL/GenBank/DDBJ databases">
        <authorList>
            <person name="Mah S.A."/>
            <person name="Swanson W.J."/>
            <person name="Moy G.W."/>
            <person name="Vacquier V.D."/>
        </authorList>
    </citation>
    <scope>NUCLEOTIDE SEQUENCE [LARGE SCALE GENOMIC DNA]</scope>
    <source>
        <strain evidence="2 3">DSM 26375</strain>
    </source>
</reference>
<feature type="chain" id="PRO_5009943697" description="Outer membrane protein beta-barrel domain-containing protein" evidence="1">
    <location>
        <begin position="23"/>
        <end position="218"/>
    </location>
</feature>
<dbReference type="EMBL" id="FTOT01000004">
    <property type="protein sequence ID" value="SIT01440.1"/>
    <property type="molecule type" value="Genomic_DNA"/>
</dbReference>
<dbReference type="NCBIfam" id="TIGR02001">
    <property type="entry name" value="gcw_chp"/>
    <property type="match status" value="1"/>
</dbReference>
<proteinExistence type="predicted"/>
<dbReference type="OrthoDB" id="9793561at2"/>
<evidence type="ECO:0000313" key="3">
    <source>
        <dbReference type="Proteomes" id="UP000186141"/>
    </source>
</evidence>
<sequence>MRLIIASSVLALAVAAPGLAAAQELKFSGGATIASKYVADGIEQTKGIAVQPWIEGEINGFYFGAWMSNVDKALLGGDSVETDLYFGYRGEAGILSYDIGYTRYYYNKSGNCCGDLILSMGVAATDKLGLGLKIKHNPSTSTNPAKQSNLSVSADYAFTDQFSMGATYGKVTKGGMTYWSVGGSYAINDAFGIGLTWYDTDVSKGVAVLSLDYAFSFN</sequence>
<name>A0A1N7NT02_9RHOB</name>
<evidence type="ECO:0008006" key="4">
    <source>
        <dbReference type="Google" id="ProtNLM"/>
    </source>
</evidence>
<dbReference type="Pfam" id="PF09694">
    <property type="entry name" value="Gcw_chp"/>
    <property type="match status" value="1"/>
</dbReference>
<gene>
    <name evidence="2" type="ORF">SAMN05421774_104110</name>
</gene>
<keyword evidence="1" id="KW-0732">Signal</keyword>